<sequence>MCYQFRIEYEACGHHSQPEYKPCGSPSCTKVTLVVADDEILDFCPECFLMDIVDFRQYVERPYTYEVYRIMRITSRWHSTRNRAKEMYARAAKYYEATSGANDILALVTPDGATFDYTRNSVVLHVLKMLTRDFWARIKYNVSPQPTLRERMLILQLIKVRDQGFIYFALEEFQRRADQINSLTTVVPEEDIAENDYCNICHEVLGIPNEDGKVEHCVKTISCNHMFGNLCMAAWLTKNEGEWSCPICQGILTPNAQPEVQEEPVTQNKRQVKFKNWCGKIVRMDRAQTPEWMIALLDATDMEEGDEGEDGEDEEEEEYEKDNGGYASNSEEDAFNTRLRHTIVDMERMFGFHFEFDYRPRALPRIWTQVVNLLPTRVREAFRSYT</sequence>
<evidence type="ECO:0000313" key="4">
    <source>
        <dbReference type="EMBL" id="PMD60951.1"/>
    </source>
</evidence>
<dbReference type="RefSeq" id="XP_024737855.1">
    <property type="nucleotide sequence ID" value="XM_024882988.1"/>
</dbReference>
<feature type="region of interest" description="Disordered" evidence="2">
    <location>
        <begin position="299"/>
        <end position="332"/>
    </location>
</feature>
<keyword evidence="5" id="KW-1185">Reference proteome</keyword>
<dbReference type="AlphaFoldDB" id="A0A2J6TD59"/>
<dbReference type="OrthoDB" id="8062037at2759"/>
<evidence type="ECO:0000256" key="1">
    <source>
        <dbReference type="PROSITE-ProRule" id="PRU00175"/>
    </source>
</evidence>
<dbReference type="InterPro" id="IPR001841">
    <property type="entry name" value="Znf_RING"/>
</dbReference>
<evidence type="ECO:0000256" key="2">
    <source>
        <dbReference type="SAM" id="MobiDB-lite"/>
    </source>
</evidence>
<keyword evidence="1" id="KW-0479">Metal-binding</keyword>
<proteinExistence type="predicted"/>
<gene>
    <name evidence="4" type="ORF">K444DRAFT_628977</name>
</gene>
<dbReference type="GeneID" id="36591065"/>
<keyword evidence="1" id="KW-0862">Zinc</keyword>
<accession>A0A2J6TD59</accession>
<reference evidence="4 5" key="1">
    <citation type="submission" date="2016-04" db="EMBL/GenBank/DDBJ databases">
        <title>A degradative enzymes factory behind the ericoid mycorrhizal symbiosis.</title>
        <authorList>
            <consortium name="DOE Joint Genome Institute"/>
            <person name="Martino E."/>
            <person name="Morin E."/>
            <person name="Grelet G."/>
            <person name="Kuo A."/>
            <person name="Kohler A."/>
            <person name="Daghino S."/>
            <person name="Barry K."/>
            <person name="Choi C."/>
            <person name="Cichocki N."/>
            <person name="Clum A."/>
            <person name="Copeland A."/>
            <person name="Hainaut M."/>
            <person name="Haridas S."/>
            <person name="Labutti K."/>
            <person name="Lindquist E."/>
            <person name="Lipzen A."/>
            <person name="Khouja H.-R."/>
            <person name="Murat C."/>
            <person name="Ohm R."/>
            <person name="Olson A."/>
            <person name="Spatafora J."/>
            <person name="Veneault-Fourrey C."/>
            <person name="Henrissat B."/>
            <person name="Grigoriev I."/>
            <person name="Martin F."/>
            <person name="Perotto S."/>
        </authorList>
    </citation>
    <scope>NUCLEOTIDE SEQUENCE [LARGE SCALE GENOMIC DNA]</scope>
    <source>
        <strain evidence="4 5">E</strain>
    </source>
</reference>
<dbReference type="SUPFAM" id="SSF57850">
    <property type="entry name" value="RING/U-box"/>
    <property type="match status" value="1"/>
</dbReference>
<feature type="compositionally biased region" description="Acidic residues" evidence="2">
    <location>
        <begin position="300"/>
        <end position="320"/>
    </location>
</feature>
<feature type="domain" description="RING-type" evidence="3">
    <location>
        <begin position="198"/>
        <end position="249"/>
    </location>
</feature>
<dbReference type="Gene3D" id="3.30.40.10">
    <property type="entry name" value="Zinc/RING finger domain, C3HC4 (zinc finger)"/>
    <property type="match status" value="1"/>
</dbReference>
<dbReference type="InParanoid" id="A0A2J6TD59"/>
<dbReference type="GO" id="GO:0008270">
    <property type="term" value="F:zinc ion binding"/>
    <property type="evidence" value="ECO:0007669"/>
    <property type="project" value="UniProtKB-KW"/>
</dbReference>
<organism evidence="4 5">
    <name type="scientific">Hyaloscypha bicolor E</name>
    <dbReference type="NCBI Taxonomy" id="1095630"/>
    <lineage>
        <taxon>Eukaryota</taxon>
        <taxon>Fungi</taxon>
        <taxon>Dikarya</taxon>
        <taxon>Ascomycota</taxon>
        <taxon>Pezizomycotina</taxon>
        <taxon>Leotiomycetes</taxon>
        <taxon>Helotiales</taxon>
        <taxon>Hyaloscyphaceae</taxon>
        <taxon>Hyaloscypha</taxon>
        <taxon>Hyaloscypha bicolor</taxon>
    </lineage>
</organism>
<dbReference type="CDD" id="cd16448">
    <property type="entry name" value="RING-H2"/>
    <property type="match status" value="1"/>
</dbReference>
<dbReference type="STRING" id="1095630.A0A2J6TD59"/>
<dbReference type="PROSITE" id="PS50089">
    <property type="entry name" value="ZF_RING_2"/>
    <property type="match status" value="1"/>
</dbReference>
<evidence type="ECO:0000259" key="3">
    <source>
        <dbReference type="PROSITE" id="PS50089"/>
    </source>
</evidence>
<evidence type="ECO:0000313" key="5">
    <source>
        <dbReference type="Proteomes" id="UP000235371"/>
    </source>
</evidence>
<keyword evidence="1" id="KW-0863">Zinc-finger</keyword>
<name>A0A2J6TD59_9HELO</name>
<protein>
    <recommendedName>
        <fullName evidence="3">RING-type domain-containing protein</fullName>
    </recommendedName>
</protein>
<dbReference type="Proteomes" id="UP000235371">
    <property type="component" value="Unassembled WGS sequence"/>
</dbReference>
<dbReference type="InterPro" id="IPR013083">
    <property type="entry name" value="Znf_RING/FYVE/PHD"/>
</dbReference>
<dbReference type="EMBL" id="KZ613787">
    <property type="protein sequence ID" value="PMD60951.1"/>
    <property type="molecule type" value="Genomic_DNA"/>
</dbReference>